<dbReference type="SUPFAM" id="SSF56112">
    <property type="entry name" value="Protein kinase-like (PK-like)"/>
    <property type="match status" value="1"/>
</dbReference>
<dbReference type="InterPro" id="IPR000719">
    <property type="entry name" value="Prot_kinase_dom"/>
</dbReference>
<evidence type="ECO:0000313" key="12">
    <source>
        <dbReference type="EnsemblPlants" id="AET7Gv20648100.9"/>
    </source>
</evidence>
<dbReference type="AlphaFoldDB" id="A0A453RNP1"/>
<evidence type="ECO:0000256" key="5">
    <source>
        <dbReference type="ARBA" id="ARBA00022989"/>
    </source>
</evidence>
<evidence type="ECO:0000259" key="11">
    <source>
        <dbReference type="PROSITE" id="PS50011"/>
    </source>
</evidence>
<dbReference type="InterPro" id="IPR011009">
    <property type="entry name" value="Kinase-like_dom_sf"/>
</dbReference>
<keyword evidence="3 9" id="KW-0812">Transmembrane</keyword>
<dbReference type="InterPro" id="IPR057097">
    <property type="entry name" value="LysM_RLK3/10"/>
</dbReference>
<dbReference type="Proteomes" id="UP000015105">
    <property type="component" value="Chromosome 7D"/>
</dbReference>
<protein>
    <recommendedName>
        <fullName evidence="11">Protein kinase domain-containing protein</fullName>
    </recommendedName>
</protein>
<dbReference type="Gene3D" id="3.30.200.20">
    <property type="entry name" value="Phosphorylase Kinase, domain 1"/>
    <property type="match status" value="1"/>
</dbReference>
<keyword evidence="6 9" id="KW-0472">Membrane</keyword>
<feature type="signal peptide" evidence="10">
    <location>
        <begin position="1"/>
        <end position="27"/>
    </location>
</feature>
<reference evidence="12" key="5">
    <citation type="journal article" date="2021" name="G3 (Bethesda)">
        <title>Aegilops tauschii genome assembly Aet v5.0 features greater sequence contiguity and improved annotation.</title>
        <authorList>
            <person name="Wang L."/>
            <person name="Zhu T."/>
            <person name="Rodriguez J.C."/>
            <person name="Deal K.R."/>
            <person name="Dubcovsky J."/>
            <person name="McGuire P.E."/>
            <person name="Lux T."/>
            <person name="Spannagl M."/>
            <person name="Mayer K.F.X."/>
            <person name="Baldrich P."/>
            <person name="Meyers B.C."/>
            <person name="Huo N."/>
            <person name="Gu Y.Q."/>
            <person name="Zhou H."/>
            <person name="Devos K.M."/>
            <person name="Bennetzen J.L."/>
            <person name="Unver T."/>
            <person name="Budak H."/>
            <person name="Gulick P.J."/>
            <person name="Galiba G."/>
            <person name="Kalapos B."/>
            <person name="Nelson D.R."/>
            <person name="Li P."/>
            <person name="You F.M."/>
            <person name="Luo M.C."/>
            <person name="Dvorak J."/>
        </authorList>
    </citation>
    <scope>NUCLEOTIDE SEQUENCE [LARGE SCALE GENOMIC DNA]</scope>
    <source>
        <strain evidence="12">cv. AL8/78</strain>
    </source>
</reference>
<evidence type="ECO:0000313" key="13">
    <source>
        <dbReference type="Proteomes" id="UP000015105"/>
    </source>
</evidence>
<keyword evidence="8" id="KW-0067">ATP-binding</keyword>
<keyword evidence="5 9" id="KW-1133">Transmembrane helix</keyword>
<keyword evidence="7" id="KW-1015">Disulfide bond</keyword>
<keyword evidence="2" id="KW-1003">Cell membrane</keyword>
<evidence type="ECO:0000256" key="10">
    <source>
        <dbReference type="SAM" id="SignalP"/>
    </source>
</evidence>
<comment type="subcellular location">
    <subcellularLocation>
        <location evidence="1">Cell membrane</location>
        <topology evidence="1">Single-pass membrane protein</topology>
    </subcellularLocation>
</comment>
<feature type="transmembrane region" description="Helical" evidence="9">
    <location>
        <begin position="242"/>
        <end position="266"/>
    </location>
</feature>
<dbReference type="InterPro" id="IPR017441">
    <property type="entry name" value="Protein_kinase_ATP_BS"/>
</dbReference>
<dbReference type="PROSITE" id="PS50011">
    <property type="entry name" value="PROTEIN_KINASE_DOM"/>
    <property type="match status" value="1"/>
</dbReference>
<feature type="binding site" evidence="8">
    <location>
        <position position="359"/>
    </location>
    <ligand>
        <name>ATP</name>
        <dbReference type="ChEBI" id="CHEBI:30616"/>
    </ligand>
</feature>
<keyword evidence="13" id="KW-1185">Reference proteome</keyword>
<evidence type="ECO:0000256" key="4">
    <source>
        <dbReference type="ARBA" id="ARBA00022729"/>
    </source>
</evidence>
<dbReference type="GO" id="GO:0019199">
    <property type="term" value="F:transmembrane receptor protein kinase activity"/>
    <property type="evidence" value="ECO:0007669"/>
    <property type="project" value="InterPro"/>
</dbReference>
<dbReference type="Pfam" id="PF23577">
    <property type="entry name" value="LysM_RLK"/>
    <property type="match status" value="1"/>
</dbReference>
<dbReference type="PANTHER" id="PTHR46204">
    <property type="entry name" value="CHITIN ELICITOR RECEPTOR KINASE 1-RELATED"/>
    <property type="match status" value="1"/>
</dbReference>
<reference evidence="13" key="1">
    <citation type="journal article" date="2014" name="Science">
        <title>Ancient hybridizations among the ancestral genomes of bread wheat.</title>
        <authorList>
            <consortium name="International Wheat Genome Sequencing Consortium,"/>
            <person name="Marcussen T."/>
            <person name="Sandve S.R."/>
            <person name="Heier L."/>
            <person name="Spannagl M."/>
            <person name="Pfeifer M."/>
            <person name="Jakobsen K.S."/>
            <person name="Wulff B.B."/>
            <person name="Steuernagel B."/>
            <person name="Mayer K.F."/>
            <person name="Olsen O.A."/>
        </authorList>
    </citation>
    <scope>NUCLEOTIDE SEQUENCE [LARGE SCALE GENOMIC DNA]</scope>
    <source>
        <strain evidence="13">cv. AL8/78</strain>
    </source>
</reference>
<keyword evidence="8" id="KW-0547">Nucleotide-binding</keyword>
<evidence type="ECO:0000256" key="2">
    <source>
        <dbReference type="ARBA" id="ARBA00022475"/>
    </source>
</evidence>
<evidence type="ECO:0000256" key="8">
    <source>
        <dbReference type="PROSITE-ProRule" id="PRU10141"/>
    </source>
</evidence>
<evidence type="ECO:0000256" key="7">
    <source>
        <dbReference type="ARBA" id="ARBA00023157"/>
    </source>
</evidence>
<reference evidence="12" key="4">
    <citation type="submission" date="2019-03" db="UniProtKB">
        <authorList>
            <consortium name="EnsemblPlants"/>
        </authorList>
    </citation>
    <scope>IDENTIFICATION</scope>
</reference>
<dbReference type="Gramene" id="AET7Gv20648100.9">
    <property type="protein sequence ID" value="AET7Gv20648100.9"/>
    <property type="gene ID" value="AET7Gv20648100"/>
</dbReference>
<evidence type="ECO:0000256" key="9">
    <source>
        <dbReference type="SAM" id="Phobius"/>
    </source>
</evidence>
<accession>A0A453RNP1</accession>
<dbReference type="PROSITE" id="PS00107">
    <property type="entry name" value="PROTEIN_KINASE_ATP"/>
    <property type="match status" value="1"/>
</dbReference>
<dbReference type="EnsemblPlants" id="AET7Gv20648100.9">
    <property type="protein sequence ID" value="AET7Gv20648100.9"/>
    <property type="gene ID" value="AET7Gv20648100"/>
</dbReference>
<sequence length="391" mass="41325">HAAMEAPLLPLLLLFLAAAAGPNAATAARDGCTSGCDHALGSYYVASNQNVTYIASLFGFSDYRVLGKYNPGIPNLDFVAAGDRLNVPFPCQCIAPPSAPASTFLAAPIRYDVHTGDTYISIADQFNNLTTPAWLQATNTYPANNIPDVGSVNVTVNCSCGDPGISTAYGLFLTYPLRDRETLASVAANHSFSSPEQMDLLRKYNPGMDGVTGSGIVYIPAKDPNGSYLPLKSQGTGKKSSAGAIAGGVVAGVLALVLGVVLFLFYRRRKAKQDALLPSSEESTRLASAVSMQKVTPSSSQADGASPAAGITVDKSVEFSYEELFNATEGFNIIHKIGQGGFGAVYYAELRGEKAAIKKMDMQATQEFLAELKVLTHVHHLNLVRKSSISV</sequence>
<feature type="domain" description="Protein kinase" evidence="11">
    <location>
        <begin position="331"/>
        <end position="391"/>
    </location>
</feature>
<evidence type="ECO:0000256" key="1">
    <source>
        <dbReference type="ARBA" id="ARBA00004162"/>
    </source>
</evidence>
<proteinExistence type="predicted"/>
<dbReference type="GO" id="GO:0005886">
    <property type="term" value="C:plasma membrane"/>
    <property type="evidence" value="ECO:0007669"/>
    <property type="project" value="UniProtKB-SubCell"/>
</dbReference>
<reference evidence="12" key="3">
    <citation type="journal article" date="2017" name="Nature">
        <title>Genome sequence of the progenitor of the wheat D genome Aegilops tauschii.</title>
        <authorList>
            <person name="Luo M.C."/>
            <person name="Gu Y.Q."/>
            <person name="Puiu D."/>
            <person name="Wang H."/>
            <person name="Twardziok S.O."/>
            <person name="Deal K.R."/>
            <person name="Huo N."/>
            <person name="Zhu T."/>
            <person name="Wang L."/>
            <person name="Wang Y."/>
            <person name="McGuire P.E."/>
            <person name="Liu S."/>
            <person name="Long H."/>
            <person name="Ramasamy R.K."/>
            <person name="Rodriguez J.C."/>
            <person name="Van S.L."/>
            <person name="Yuan L."/>
            <person name="Wang Z."/>
            <person name="Xia Z."/>
            <person name="Xiao L."/>
            <person name="Anderson O.D."/>
            <person name="Ouyang S."/>
            <person name="Liang Y."/>
            <person name="Zimin A.V."/>
            <person name="Pertea G."/>
            <person name="Qi P."/>
            <person name="Bennetzen J.L."/>
            <person name="Dai X."/>
            <person name="Dawson M.W."/>
            <person name="Muller H.G."/>
            <person name="Kugler K."/>
            <person name="Rivarola-Duarte L."/>
            <person name="Spannagl M."/>
            <person name="Mayer K.F.X."/>
            <person name="Lu F.H."/>
            <person name="Bevan M.W."/>
            <person name="Leroy P."/>
            <person name="Li P."/>
            <person name="You F.M."/>
            <person name="Sun Q."/>
            <person name="Liu Z."/>
            <person name="Lyons E."/>
            <person name="Wicker T."/>
            <person name="Salzberg S.L."/>
            <person name="Devos K.M."/>
            <person name="Dvorak J."/>
        </authorList>
    </citation>
    <scope>NUCLEOTIDE SEQUENCE [LARGE SCALE GENOMIC DNA]</scope>
    <source>
        <strain evidence="12">cv. AL8/78</strain>
    </source>
</reference>
<dbReference type="InterPro" id="IPR001245">
    <property type="entry name" value="Ser-Thr/Tyr_kinase_cat_dom"/>
</dbReference>
<organism evidence="12 13">
    <name type="scientific">Aegilops tauschii subsp. strangulata</name>
    <name type="common">Goatgrass</name>
    <dbReference type="NCBI Taxonomy" id="200361"/>
    <lineage>
        <taxon>Eukaryota</taxon>
        <taxon>Viridiplantae</taxon>
        <taxon>Streptophyta</taxon>
        <taxon>Embryophyta</taxon>
        <taxon>Tracheophyta</taxon>
        <taxon>Spermatophyta</taxon>
        <taxon>Magnoliopsida</taxon>
        <taxon>Liliopsida</taxon>
        <taxon>Poales</taxon>
        <taxon>Poaceae</taxon>
        <taxon>BOP clade</taxon>
        <taxon>Pooideae</taxon>
        <taxon>Triticodae</taxon>
        <taxon>Triticeae</taxon>
        <taxon>Triticinae</taxon>
        <taxon>Aegilops</taxon>
    </lineage>
</organism>
<dbReference type="GO" id="GO:0005524">
    <property type="term" value="F:ATP binding"/>
    <property type="evidence" value="ECO:0007669"/>
    <property type="project" value="UniProtKB-UniRule"/>
</dbReference>
<dbReference type="Pfam" id="PF07714">
    <property type="entry name" value="PK_Tyr_Ser-Thr"/>
    <property type="match status" value="1"/>
</dbReference>
<reference evidence="13" key="2">
    <citation type="journal article" date="2017" name="Nat. Plants">
        <title>The Aegilops tauschii genome reveals multiple impacts of transposons.</title>
        <authorList>
            <person name="Zhao G."/>
            <person name="Zou C."/>
            <person name="Li K."/>
            <person name="Wang K."/>
            <person name="Li T."/>
            <person name="Gao L."/>
            <person name="Zhang X."/>
            <person name="Wang H."/>
            <person name="Yang Z."/>
            <person name="Liu X."/>
            <person name="Jiang W."/>
            <person name="Mao L."/>
            <person name="Kong X."/>
            <person name="Jiao Y."/>
            <person name="Jia J."/>
        </authorList>
    </citation>
    <scope>NUCLEOTIDE SEQUENCE [LARGE SCALE GENOMIC DNA]</scope>
    <source>
        <strain evidence="13">cv. AL8/78</strain>
    </source>
</reference>
<keyword evidence="4 10" id="KW-0732">Signal</keyword>
<evidence type="ECO:0000256" key="3">
    <source>
        <dbReference type="ARBA" id="ARBA00022692"/>
    </source>
</evidence>
<evidence type="ECO:0000256" key="6">
    <source>
        <dbReference type="ARBA" id="ARBA00023136"/>
    </source>
</evidence>
<dbReference type="PANTHER" id="PTHR46204:SF2">
    <property type="entry name" value="CHITIN ELICITOR RECEPTOR KINASE 1"/>
    <property type="match status" value="1"/>
</dbReference>
<dbReference type="GO" id="GO:0045087">
    <property type="term" value="P:innate immune response"/>
    <property type="evidence" value="ECO:0007669"/>
    <property type="project" value="InterPro"/>
</dbReference>
<feature type="chain" id="PRO_5019085217" description="Protein kinase domain-containing protein" evidence="10">
    <location>
        <begin position="28"/>
        <end position="391"/>
    </location>
</feature>
<name>A0A453RNP1_AEGTS</name>
<dbReference type="InterPro" id="IPR044812">
    <property type="entry name" value="CERK1/LYK3-like"/>
</dbReference>